<feature type="region of interest" description="Disordered" evidence="1">
    <location>
        <begin position="1"/>
        <end position="101"/>
    </location>
</feature>
<feature type="region of interest" description="Disordered" evidence="1">
    <location>
        <begin position="289"/>
        <end position="328"/>
    </location>
</feature>
<feature type="region of interest" description="Disordered" evidence="1">
    <location>
        <begin position="166"/>
        <end position="277"/>
    </location>
</feature>
<sequence length="450" mass="48228">MPGESPPAKAPRPLPQPRSNDTSIPSPPPTSPTPSPLIAASLSTEVELSQPDKHATYRPQSPPSPPVSPMPGLPRLFASRKRTSRPRIKRNSLNPFDDERNEIQAMPHYRIDPDLLRKQTSCAPVRLLEVHSGDAHGSEDLPRLSSGVPNPYVRYPRQNTARGIMAPSALPSSRTYPTTPLASLGRSQAGEGYTGPTPRPCHEEAHPSHQDNRSPLGLPLEGNERMCSGDDAASRHLSRAQGAVPTGSGQGLAPLPSTRPPSTAIASSPSSPSLSYPTILTGRRISFRFQPASPSPTSSSPSSSSSSLASGIPPSPTPDLTQQPASIPAMKCSASSALNPALLKSYDARQIGFEIARNYVRLYTQAERDVLNEQYEGLLKCHGRDPVVAWLHKEVMWPMRPPSSFPAESSLLLASPPSPPFPALTLLSSRFPSSFLRSSSTCLSPPTHPT</sequence>
<proteinExistence type="predicted"/>
<keyword evidence="3" id="KW-1185">Reference proteome</keyword>
<evidence type="ECO:0000313" key="3">
    <source>
        <dbReference type="Proteomes" id="UP000019335"/>
    </source>
</evidence>
<feature type="compositionally biased region" description="Low complexity" evidence="1">
    <location>
        <begin position="260"/>
        <end position="277"/>
    </location>
</feature>
<feature type="compositionally biased region" description="Pro residues" evidence="1">
    <location>
        <begin position="25"/>
        <end position="35"/>
    </location>
</feature>
<feature type="compositionally biased region" description="Pro residues" evidence="1">
    <location>
        <begin position="60"/>
        <end position="72"/>
    </location>
</feature>
<feature type="compositionally biased region" description="Polar residues" evidence="1">
    <location>
        <begin position="170"/>
        <end position="181"/>
    </location>
</feature>
<feature type="compositionally biased region" description="Basic residues" evidence="1">
    <location>
        <begin position="78"/>
        <end position="90"/>
    </location>
</feature>
<organism evidence="2 3">
    <name type="scientific">Nannochloropsis gaditana</name>
    <dbReference type="NCBI Taxonomy" id="72520"/>
    <lineage>
        <taxon>Eukaryota</taxon>
        <taxon>Sar</taxon>
        <taxon>Stramenopiles</taxon>
        <taxon>Ochrophyta</taxon>
        <taxon>Eustigmatophyceae</taxon>
        <taxon>Eustigmatales</taxon>
        <taxon>Monodopsidaceae</taxon>
        <taxon>Nannochloropsis</taxon>
    </lineage>
</organism>
<name>W7T180_9STRA</name>
<feature type="compositionally biased region" description="Basic and acidic residues" evidence="1">
    <location>
        <begin position="200"/>
        <end position="212"/>
    </location>
</feature>
<dbReference type="AlphaFoldDB" id="W7T180"/>
<gene>
    <name evidence="2" type="ORF">Naga_100496g1</name>
</gene>
<dbReference type="EMBL" id="AZIL01002761">
    <property type="protein sequence ID" value="EWM20845.1"/>
    <property type="molecule type" value="Genomic_DNA"/>
</dbReference>
<dbReference type="Proteomes" id="UP000019335">
    <property type="component" value="Unassembled WGS sequence"/>
</dbReference>
<reference evidence="2 3" key="1">
    <citation type="journal article" date="2014" name="Mol. Plant">
        <title>Chromosome Scale Genome Assembly and Transcriptome Profiling of Nannochloropsis gaditana in Nitrogen Depletion.</title>
        <authorList>
            <person name="Corteggiani Carpinelli E."/>
            <person name="Telatin A."/>
            <person name="Vitulo N."/>
            <person name="Forcato C."/>
            <person name="D'Angelo M."/>
            <person name="Schiavon R."/>
            <person name="Vezzi A."/>
            <person name="Giacometti G.M."/>
            <person name="Morosinotto T."/>
            <person name="Valle G."/>
        </authorList>
    </citation>
    <scope>NUCLEOTIDE SEQUENCE [LARGE SCALE GENOMIC DNA]</scope>
    <source>
        <strain evidence="2 3">B-31</strain>
    </source>
</reference>
<dbReference type="OrthoDB" id="10621009at2759"/>
<evidence type="ECO:0000313" key="2">
    <source>
        <dbReference type="EMBL" id="EWM20845.1"/>
    </source>
</evidence>
<comment type="caution">
    <text evidence="2">The sequence shown here is derived from an EMBL/GenBank/DDBJ whole genome shotgun (WGS) entry which is preliminary data.</text>
</comment>
<accession>W7T180</accession>
<feature type="compositionally biased region" description="Pro residues" evidence="1">
    <location>
        <begin position="1"/>
        <end position="16"/>
    </location>
</feature>
<protein>
    <submittedName>
        <fullName evidence="2">Uncharacterized protein</fullName>
    </submittedName>
</protein>
<feature type="compositionally biased region" description="Basic and acidic residues" evidence="1">
    <location>
        <begin position="222"/>
        <end position="234"/>
    </location>
</feature>
<feature type="compositionally biased region" description="Low complexity" evidence="1">
    <location>
        <begin position="291"/>
        <end position="312"/>
    </location>
</feature>
<evidence type="ECO:0000256" key="1">
    <source>
        <dbReference type="SAM" id="MobiDB-lite"/>
    </source>
</evidence>